<keyword evidence="3 5" id="KW-0863">Zinc-finger</keyword>
<dbReference type="InterPro" id="IPR045877">
    <property type="entry name" value="ZFP36-like"/>
</dbReference>
<dbReference type="AlphaFoldDB" id="A0A9P7V9S0"/>
<dbReference type="RefSeq" id="XP_043049486.1">
    <property type="nucleotide sequence ID" value="XM_043195781.1"/>
</dbReference>
<dbReference type="GO" id="GO:0010468">
    <property type="term" value="P:regulation of gene expression"/>
    <property type="evidence" value="ECO:0007669"/>
    <property type="project" value="UniProtKB-ARBA"/>
</dbReference>
<evidence type="ECO:0000256" key="1">
    <source>
        <dbReference type="ARBA" id="ARBA00022723"/>
    </source>
</evidence>
<sequence>MSYSIRQQQQLQHTLPLQLLPIDPEDVKNAALVPEQMQSYHQNAILNPSLSMTGLGQQQPQQQLTTSYSSSSSLNEFSDKDLLPDLWMTESAGSSNSTSTNVSHNTSFVQMTPVPLQSQQQPQQRQVPVPIHSNSVWSNSNSPKMPFYVSTNSDIFPLTEENLLYNNSSSSLCLSATQVSSQTQHMVSSPQQAKNNGAMLLNQKYPASEESLEDGLFFIPQAGQPLQQQQQQQQQNIFNHKHKNINTQLYKTELCASFVKMGVCPYGNKCQFAHGENELKRVDRPPKWRSKACANWAKFGTCRYGNRCCFKHHD</sequence>
<feature type="domain" description="C3H1-type" evidence="7">
    <location>
        <begin position="249"/>
        <end position="277"/>
    </location>
</feature>
<keyword evidence="9" id="KW-1185">Reference proteome</keyword>
<accession>A0A9P7V9S0</accession>
<dbReference type="Proteomes" id="UP000790833">
    <property type="component" value="Unassembled WGS sequence"/>
</dbReference>
<feature type="compositionally biased region" description="Low complexity" evidence="6">
    <location>
        <begin position="53"/>
        <end position="74"/>
    </location>
</feature>
<evidence type="ECO:0000256" key="6">
    <source>
        <dbReference type="SAM" id="MobiDB-lite"/>
    </source>
</evidence>
<keyword evidence="4 5" id="KW-0862">Zinc</keyword>
<feature type="zinc finger region" description="C3H1-type" evidence="5">
    <location>
        <begin position="287"/>
        <end position="314"/>
    </location>
</feature>
<dbReference type="FunFam" id="4.10.1000.10:FF:000001">
    <property type="entry name" value="zinc finger CCCH domain-containing protein 15-like"/>
    <property type="match status" value="1"/>
</dbReference>
<feature type="domain" description="C3H1-type" evidence="7">
    <location>
        <begin position="287"/>
        <end position="314"/>
    </location>
</feature>
<reference evidence="8" key="1">
    <citation type="submission" date="2021-03" db="EMBL/GenBank/DDBJ databases">
        <authorList>
            <person name="Palmer J.M."/>
        </authorList>
    </citation>
    <scope>NUCLEOTIDE SEQUENCE</scope>
    <source>
        <strain evidence="8">ARV_011</strain>
    </source>
</reference>
<dbReference type="EMBL" id="JAHMUF010000009">
    <property type="protein sequence ID" value="KAG7193939.1"/>
    <property type="molecule type" value="Genomic_DNA"/>
</dbReference>
<keyword evidence="1 5" id="KW-0479">Metal-binding</keyword>
<evidence type="ECO:0000313" key="8">
    <source>
        <dbReference type="EMBL" id="KAG7193939.1"/>
    </source>
</evidence>
<evidence type="ECO:0000256" key="3">
    <source>
        <dbReference type="ARBA" id="ARBA00022771"/>
    </source>
</evidence>
<dbReference type="GO" id="GO:0003729">
    <property type="term" value="F:mRNA binding"/>
    <property type="evidence" value="ECO:0007669"/>
    <property type="project" value="InterPro"/>
</dbReference>
<feature type="region of interest" description="Disordered" evidence="6">
    <location>
        <begin position="51"/>
        <end position="75"/>
    </location>
</feature>
<dbReference type="PROSITE" id="PS50103">
    <property type="entry name" value="ZF_C3H1"/>
    <property type="match status" value="2"/>
</dbReference>
<dbReference type="SUPFAM" id="SSF90229">
    <property type="entry name" value="CCCH zinc finger"/>
    <property type="match status" value="2"/>
</dbReference>
<evidence type="ECO:0000313" key="9">
    <source>
        <dbReference type="Proteomes" id="UP000790833"/>
    </source>
</evidence>
<dbReference type="SMART" id="SM00356">
    <property type="entry name" value="ZnF_C3H1"/>
    <property type="match status" value="2"/>
</dbReference>
<organism evidence="8 9">
    <name type="scientific">Scheffersomyces spartinae</name>
    <dbReference type="NCBI Taxonomy" id="45513"/>
    <lineage>
        <taxon>Eukaryota</taxon>
        <taxon>Fungi</taxon>
        <taxon>Dikarya</taxon>
        <taxon>Ascomycota</taxon>
        <taxon>Saccharomycotina</taxon>
        <taxon>Pichiomycetes</taxon>
        <taxon>Debaryomycetaceae</taxon>
        <taxon>Scheffersomyces</taxon>
    </lineage>
</organism>
<evidence type="ECO:0000256" key="2">
    <source>
        <dbReference type="ARBA" id="ARBA00022737"/>
    </source>
</evidence>
<dbReference type="OrthoDB" id="410307at2759"/>
<evidence type="ECO:0000259" key="7">
    <source>
        <dbReference type="PROSITE" id="PS50103"/>
    </source>
</evidence>
<dbReference type="GeneID" id="66118512"/>
<dbReference type="InterPro" id="IPR000571">
    <property type="entry name" value="Znf_CCCH"/>
</dbReference>
<keyword evidence="2" id="KW-0677">Repeat</keyword>
<evidence type="ECO:0000256" key="4">
    <source>
        <dbReference type="ARBA" id="ARBA00022833"/>
    </source>
</evidence>
<evidence type="ECO:0000256" key="5">
    <source>
        <dbReference type="PROSITE-ProRule" id="PRU00723"/>
    </source>
</evidence>
<feature type="zinc finger region" description="C3H1-type" evidence="5">
    <location>
        <begin position="249"/>
        <end position="277"/>
    </location>
</feature>
<dbReference type="PANTHER" id="PTHR12547">
    <property type="entry name" value="CCCH ZINC FINGER/TIS11-RELATED"/>
    <property type="match status" value="1"/>
</dbReference>
<dbReference type="InterPro" id="IPR036855">
    <property type="entry name" value="Znf_CCCH_sf"/>
</dbReference>
<dbReference type="Pfam" id="PF00642">
    <property type="entry name" value="zf-CCCH"/>
    <property type="match status" value="2"/>
</dbReference>
<protein>
    <recommendedName>
        <fullName evidence="7">C3H1-type domain-containing protein</fullName>
    </recommendedName>
</protein>
<comment type="caution">
    <text evidence="8">The sequence shown here is derived from an EMBL/GenBank/DDBJ whole genome shotgun (WGS) entry which is preliminary data.</text>
</comment>
<dbReference type="PANTHER" id="PTHR12547:SF18">
    <property type="entry name" value="PROTEIN TIS11"/>
    <property type="match status" value="1"/>
</dbReference>
<dbReference type="GO" id="GO:0006879">
    <property type="term" value="P:intracellular iron ion homeostasis"/>
    <property type="evidence" value="ECO:0007669"/>
    <property type="project" value="UniProtKB-ARBA"/>
</dbReference>
<dbReference type="FunFam" id="4.10.1000.10:FF:000018">
    <property type="entry name" value="Zinc finger protein"/>
    <property type="match status" value="1"/>
</dbReference>
<proteinExistence type="predicted"/>
<name>A0A9P7V9S0_9ASCO</name>
<gene>
    <name evidence="8" type="ORF">KQ657_005138</name>
</gene>
<dbReference type="Gene3D" id="4.10.1000.10">
    <property type="entry name" value="Zinc finger, CCCH-type"/>
    <property type="match status" value="1"/>
</dbReference>
<dbReference type="GO" id="GO:0008270">
    <property type="term" value="F:zinc ion binding"/>
    <property type="evidence" value="ECO:0007669"/>
    <property type="project" value="UniProtKB-KW"/>
</dbReference>